<keyword evidence="4" id="KW-1185">Reference proteome</keyword>
<name>A0ABU3DJR8_9RHOB</name>
<dbReference type="EMBL" id="JAVRHL010000003">
    <property type="protein sequence ID" value="MDT0683960.1"/>
    <property type="molecule type" value="Genomic_DNA"/>
</dbReference>
<keyword evidence="2" id="KW-0175">Coiled coil</keyword>
<gene>
    <name evidence="3" type="ORF">RM543_14815</name>
</gene>
<reference evidence="3 4" key="1">
    <citation type="submission" date="2023-09" db="EMBL/GenBank/DDBJ databases">
        <authorList>
            <person name="Rey-Velasco X."/>
        </authorList>
    </citation>
    <scope>NUCLEOTIDE SEQUENCE [LARGE SCALE GENOMIC DNA]</scope>
    <source>
        <strain evidence="3 4">F158</strain>
    </source>
</reference>
<evidence type="ECO:0000256" key="1">
    <source>
        <dbReference type="ARBA" id="ARBA00004196"/>
    </source>
</evidence>
<dbReference type="Proteomes" id="UP001265259">
    <property type="component" value="Unassembled WGS sequence"/>
</dbReference>
<accession>A0ABU3DJR8</accession>
<dbReference type="RefSeq" id="WP_311692975.1">
    <property type="nucleotide sequence ID" value="NZ_JAVRHL010000003.1"/>
</dbReference>
<dbReference type="PANTHER" id="PTHR30386">
    <property type="entry name" value="MEMBRANE FUSION SUBUNIT OF EMRAB-TOLC MULTIDRUG EFFLUX PUMP"/>
    <property type="match status" value="1"/>
</dbReference>
<feature type="coiled-coil region" evidence="2">
    <location>
        <begin position="174"/>
        <end position="232"/>
    </location>
</feature>
<dbReference type="Gene3D" id="1.10.287.470">
    <property type="entry name" value="Helix hairpin bin"/>
    <property type="match status" value="1"/>
</dbReference>
<dbReference type="InterPro" id="IPR050739">
    <property type="entry name" value="MFP"/>
</dbReference>
<comment type="caution">
    <text evidence="3">The sequence shown here is derived from an EMBL/GenBank/DDBJ whole genome shotgun (WGS) entry which is preliminary data.</text>
</comment>
<dbReference type="Gene3D" id="2.40.50.100">
    <property type="match status" value="1"/>
</dbReference>
<evidence type="ECO:0000313" key="4">
    <source>
        <dbReference type="Proteomes" id="UP001265259"/>
    </source>
</evidence>
<feature type="coiled-coil region" evidence="2">
    <location>
        <begin position="93"/>
        <end position="142"/>
    </location>
</feature>
<dbReference type="Gene3D" id="2.40.30.170">
    <property type="match status" value="1"/>
</dbReference>
<protein>
    <submittedName>
        <fullName evidence="3">HlyD family efflux transporter periplasmic adaptor subunit</fullName>
    </submittedName>
</protein>
<organism evidence="3 4">
    <name type="scientific">Tropicimonas omnivorans</name>
    <dbReference type="NCBI Taxonomy" id="3075590"/>
    <lineage>
        <taxon>Bacteria</taxon>
        <taxon>Pseudomonadati</taxon>
        <taxon>Pseudomonadota</taxon>
        <taxon>Alphaproteobacteria</taxon>
        <taxon>Rhodobacterales</taxon>
        <taxon>Roseobacteraceae</taxon>
        <taxon>Tropicimonas</taxon>
    </lineage>
</organism>
<evidence type="ECO:0000256" key="2">
    <source>
        <dbReference type="SAM" id="Coils"/>
    </source>
</evidence>
<proteinExistence type="predicted"/>
<evidence type="ECO:0000313" key="3">
    <source>
        <dbReference type="EMBL" id="MDT0683960.1"/>
    </source>
</evidence>
<dbReference type="PANTHER" id="PTHR30386:SF19">
    <property type="entry name" value="MULTIDRUG EXPORT PROTEIN EMRA-RELATED"/>
    <property type="match status" value="1"/>
</dbReference>
<sequence>MRIIRFGIGLLLIIAAIWVIIGEQLSGASANAFVNTRLVTLRSPIAGTVTLEQETLGARMESAEMVASVQDPQADRVRRNDIAMEVGIAGAEIARLEKELVENASHRADAEARLATYRAARIRELETELEHATGRLDILRERGSLDPEDQELAEILDEDTVRTRAEPTTYALALNYAEERFEKAQIALDALRSDGIFLGDGYNDAPYSGQRLDALRQEEASLRLRLQEARASRRARTIRLTEARAATNRAATSELTSPVQGLLWELHVADGETVQRGDAVATLADCSSVILSLSVTENVYNTLRLGQSATFRPSGVNQTFEGTISRLAGSGADTIYRNLAVQPGPRHLERYDVTLLIPRLAADPQLACAIGRTGRVFFDARPLDWLRRDGGRG</sequence>
<comment type="subcellular location">
    <subcellularLocation>
        <location evidence="1">Cell envelope</location>
    </subcellularLocation>
</comment>